<proteinExistence type="predicted"/>
<keyword evidence="2" id="KW-1185">Reference proteome</keyword>
<evidence type="ECO:0000313" key="2">
    <source>
        <dbReference type="Proteomes" id="UP000637757"/>
    </source>
</evidence>
<dbReference type="AlphaFoldDB" id="A0A931AWS3"/>
<comment type="caution">
    <text evidence="1">The sequence shown here is derived from an EMBL/GenBank/DDBJ whole genome shotgun (WGS) entry which is preliminary data.</text>
</comment>
<sequence length="58" mass="7012">MKEAISSEQTELRVKELLLEYRLREEIVKVLGGSDDNKKKFFLSRFLYFKKFKLILRS</sequence>
<accession>A0A931AWS3</accession>
<evidence type="ECO:0000313" key="1">
    <source>
        <dbReference type="EMBL" id="MBF8808626.1"/>
    </source>
</evidence>
<name>A0A931AWS3_9ENTE</name>
<protein>
    <submittedName>
        <fullName evidence="1">Uncharacterized protein</fullName>
    </submittedName>
</protein>
<gene>
    <name evidence="1" type="ORF">IC227_10635</name>
</gene>
<organism evidence="1 2">
    <name type="scientific">Enterococcus lacertideformus</name>
    <dbReference type="NCBI Taxonomy" id="2771493"/>
    <lineage>
        <taxon>Bacteria</taxon>
        <taxon>Bacillati</taxon>
        <taxon>Bacillota</taxon>
        <taxon>Bacilli</taxon>
        <taxon>Lactobacillales</taxon>
        <taxon>Enterococcaceae</taxon>
        <taxon>Enterococcus</taxon>
    </lineage>
</organism>
<dbReference type="Proteomes" id="UP000637757">
    <property type="component" value="Unassembled WGS sequence"/>
</dbReference>
<reference evidence="1" key="1">
    <citation type="submission" date="2020-09" db="EMBL/GenBank/DDBJ databases">
        <title>Genomic insights into the novelty and pathogenicity of a unique biofilm-forming Enterococcus sp. bacteria (Enterococcus lacertideformus) identified in reptiles.</title>
        <authorList>
            <person name="Agius J.E."/>
            <person name="Phalen D.N."/>
            <person name="Rose K."/>
            <person name="Eden J.-S."/>
        </authorList>
    </citation>
    <scope>NUCLEOTIDE SEQUENCE</scope>
    <source>
        <strain evidence="1">PHRS 0518</strain>
    </source>
</reference>
<dbReference type="EMBL" id="JADAKE010000022">
    <property type="protein sequence ID" value="MBF8808626.1"/>
    <property type="molecule type" value="Genomic_DNA"/>
</dbReference>